<evidence type="ECO:0000313" key="3">
    <source>
        <dbReference type="Proteomes" id="UP000053201"/>
    </source>
</evidence>
<name>A0A0L0H4S8_SPIPD</name>
<keyword evidence="3" id="KW-1185">Reference proteome</keyword>
<dbReference type="InParanoid" id="A0A0L0H4S8"/>
<sequence length="174" mass="19249">MTTILMSPHRGSPLHPIAVPHSTPLRFPIPPHRGSQEEDDAGGYQDDDIRSEEDLAWAAEDQISAEIEGAPLDLRPAFLNAFSQEELASLAEIIKEVGKPASTITYADVRKEFSEPLGRQQILCAATGIAFHTEINRGSFPQDLHRISQKLQREGGKDVLSLIGLTIRVEREIF</sequence>
<feature type="region of interest" description="Disordered" evidence="1">
    <location>
        <begin position="24"/>
        <end position="47"/>
    </location>
</feature>
<dbReference type="AlphaFoldDB" id="A0A0L0H4S8"/>
<dbReference type="OrthoDB" id="2157221at2759"/>
<accession>A0A0L0H4S8</accession>
<proteinExistence type="predicted"/>
<evidence type="ECO:0000313" key="2">
    <source>
        <dbReference type="EMBL" id="KNC96207.1"/>
    </source>
</evidence>
<protein>
    <submittedName>
        <fullName evidence="2">Uncharacterized protein</fullName>
    </submittedName>
</protein>
<dbReference type="Proteomes" id="UP000053201">
    <property type="component" value="Unassembled WGS sequence"/>
</dbReference>
<organism evidence="2 3">
    <name type="scientific">Spizellomyces punctatus (strain DAOM BR117)</name>
    <dbReference type="NCBI Taxonomy" id="645134"/>
    <lineage>
        <taxon>Eukaryota</taxon>
        <taxon>Fungi</taxon>
        <taxon>Fungi incertae sedis</taxon>
        <taxon>Chytridiomycota</taxon>
        <taxon>Chytridiomycota incertae sedis</taxon>
        <taxon>Chytridiomycetes</taxon>
        <taxon>Spizellomycetales</taxon>
        <taxon>Spizellomycetaceae</taxon>
        <taxon>Spizellomyces</taxon>
    </lineage>
</organism>
<feature type="compositionally biased region" description="Acidic residues" evidence="1">
    <location>
        <begin position="37"/>
        <end position="47"/>
    </location>
</feature>
<dbReference type="VEuPathDB" id="FungiDB:SPPG_08360"/>
<dbReference type="EMBL" id="KQ257470">
    <property type="protein sequence ID" value="KNC96207.1"/>
    <property type="molecule type" value="Genomic_DNA"/>
</dbReference>
<gene>
    <name evidence="2" type="ORF">SPPG_08360</name>
</gene>
<reference evidence="2 3" key="1">
    <citation type="submission" date="2009-08" db="EMBL/GenBank/DDBJ databases">
        <title>The Genome Sequence of Spizellomyces punctatus strain DAOM BR117.</title>
        <authorList>
            <consortium name="The Broad Institute Genome Sequencing Platform"/>
            <person name="Russ C."/>
            <person name="Cuomo C."/>
            <person name="Shea T."/>
            <person name="Young S.K."/>
            <person name="Zeng Q."/>
            <person name="Koehrsen M."/>
            <person name="Haas B."/>
            <person name="Borodovsky M."/>
            <person name="Guigo R."/>
            <person name="Alvarado L."/>
            <person name="Berlin A."/>
            <person name="Bochicchio J."/>
            <person name="Borenstein D."/>
            <person name="Chapman S."/>
            <person name="Chen Z."/>
            <person name="Engels R."/>
            <person name="Freedman E."/>
            <person name="Gellesch M."/>
            <person name="Goldberg J."/>
            <person name="Griggs A."/>
            <person name="Gujja S."/>
            <person name="Heiman D."/>
            <person name="Hepburn T."/>
            <person name="Howarth C."/>
            <person name="Jen D."/>
            <person name="Larson L."/>
            <person name="Lewis B."/>
            <person name="Mehta T."/>
            <person name="Park D."/>
            <person name="Pearson M."/>
            <person name="Roberts A."/>
            <person name="Saif S."/>
            <person name="Shenoy N."/>
            <person name="Sisk P."/>
            <person name="Stolte C."/>
            <person name="Sykes S."/>
            <person name="Thomson T."/>
            <person name="Walk T."/>
            <person name="White J."/>
            <person name="Yandava C."/>
            <person name="Burger G."/>
            <person name="Gray M.W."/>
            <person name="Holland P.W.H."/>
            <person name="King N."/>
            <person name="Lang F.B.F."/>
            <person name="Roger A.J."/>
            <person name="Ruiz-Trillo I."/>
            <person name="Lander E."/>
            <person name="Nusbaum C."/>
        </authorList>
    </citation>
    <scope>NUCLEOTIDE SEQUENCE [LARGE SCALE GENOMIC DNA]</scope>
    <source>
        <strain evidence="2 3">DAOM BR117</strain>
    </source>
</reference>
<dbReference type="GeneID" id="27691529"/>
<evidence type="ECO:0000256" key="1">
    <source>
        <dbReference type="SAM" id="MobiDB-lite"/>
    </source>
</evidence>
<dbReference type="RefSeq" id="XP_016604247.1">
    <property type="nucleotide sequence ID" value="XM_016756519.1"/>
</dbReference>